<dbReference type="EMBL" id="CADCXU010021624">
    <property type="protein sequence ID" value="CAB0009246.1"/>
    <property type="molecule type" value="Genomic_DNA"/>
</dbReference>
<name>A0A6H5H1K9_9HEMI</name>
<dbReference type="OrthoDB" id="425344at2759"/>
<dbReference type="Proteomes" id="UP000479000">
    <property type="component" value="Unassembled WGS sequence"/>
</dbReference>
<organism evidence="1 2">
    <name type="scientific">Nesidiocoris tenuis</name>
    <dbReference type="NCBI Taxonomy" id="355587"/>
    <lineage>
        <taxon>Eukaryota</taxon>
        <taxon>Metazoa</taxon>
        <taxon>Ecdysozoa</taxon>
        <taxon>Arthropoda</taxon>
        <taxon>Hexapoda</taxon>
        <taxon>Insecta</taxon>
        <taxon>Pterygota</taxon>
        <taxon>Neoptera</taxon>
        <taxon>Paraneoptera</taxon>
        <taxon>Hemiptera</taxon>
        <taxon>Heteroptera</taxon>
        <taxon>Panheteroptera</taxon>
        <taxon>Cimicomorpha</taxon>
        <taxon>Miridae</taxon>
        <taxon>Dicyphina</taxon>
        <taxon>Nesidiocoris</taxon>
    </lineage>
</organism>
<protein>
    <submittedName>
        <fullName evidence="1">Uncharacterized protein</fullName>
    </submittedName>
</protein>
<feature type="non-terminal residue" evidence="1">
    <location>
        <position position="95"/>
    </location>
</feature>
<proteinExistence type="predicted"/>
<evidence type="ECO:0000313" key="1">
    <source>
        <dbReference type="EMBL" id="CAB0009246.1"/>
    </source>
</evidence>
<reference evidence="1 2" key="1">
    <citation type="submission" date="2020-02" db="EMBL/GenBank/DDBJ databases">
        <authorList>
            <person name="Ferguson B K."/>
        </authorList>
    </citation>
    <scope>NUCLEOTIDE SEQUENCE [LARGE SCALE GENOMIC DNA]</scope>
</reference>
<evidence type="ECO:0000313" key="2">
    <source>
        <dbReference type="Proteomes" id="UP000479000"/>
    </source>
</evidence>
<gene>
    <name evidence="1" type="ORF">NTEN_LOCUS14408</name>
</gene>
<keyword evidence="2" id="KW-1185">Reference proteome</keyword>
<dbReference type="AlphaFoldDB" id="A0A6H5H1K9"/>
<accession>A0A6H5H1K9</accession>
<sequence>MADLDLIGLAIGKGSSDRQTTNNEHPLVQWMVNFSPEPPTIGASTVPAFEELEVLLGKNNICIAVKEKLVKDSGVASEAAYDNIILHLQTKPRAK</sequence>